<keyword evidence="2" id="KW-1185">Reference proteome</keyword>
<dbReference type="EMBL" id="BSCQ01000030">
    <property type="protein sequence ID" value="GLH42938.1"/>
    <property type="molecule type" value="Genomic_DNA"/>
</dbReference>
<sequence length="380" mass="41347">MTPGYELEIIMCTKESAKADVEVKFESQKTFSLFGRNISTCQAALGAGAHVQVTNTEGLNYHLNVFAKCECDGLLKRLNVAIDKSIGNPPEGLRDVPFTIDRTSHPDWRSRQAYLRDGVGFTSRIITCAWPALAPPKLGSVLTGGTTTTIDATAIDSQLVYAMTDATPDQVSAYSHLNLYAQGAARAVLKSKGVDITNTDYLQTKQWFDAVVYQLTDLGFTVKAASGGQVRQDVSSGDVDIGSLLTTIVGTYLGAAELESFKQLATLLAKDPNDSGTHDFMTFWWNKASTKDGRTTVAFGPIKNDQGMASVTVVYLVLDVEFTDWHSLFVSYHHEGVLIRSAAITLDLDMEVYSNNEKAIFDAISGAVANHIKTQELSFD</sequence>
<evidence type="ECO:0000313" key="2">
    <source>
        <dbReference type="Proteomes" id="UP001145022"/>
    </source>
</evidence>
<comment type="caution">
    <text evidence="1">The sequence shown here is derived from an EMBL/GenBank/DDBJ whole genome shotgun (WGS) entry which is preliminary data.</text>
</comment>
<protein>
    <submittedName>
        <fullName evidence="1">Uncharacterized protein</fullName>
    </submittedName>
</protein>
<proteinExistence type="predicted"/>
<reference evidence="1" key="2">
    <citation type="submission" date="2022-11" db="EMBL/GenBank/DDBJ databases">
        <title>Draft genome sequencing of Pseudomonas atacamensis RS3R1.</title>
        <authorList>
            <person name="Furuya T."/>
            <person name="Kaneko H."/>
        </authorList>
    </citation>
    <scope>NUCLEOTIDE SEQUENCE</scope>
    <source>
        <strain evidence="1">RS3R-1</strain>
    </source>
</reference>
<organism evidence="1 2">
    <name type="scientific">Pseudomonas atacamensis</name>
    <dbReference type="NCBI Taxonomy" id="2565368"/>
    <lineage>
        <taxon>Bacteria</taxon>
        <taxon>Pseudomonadati</taxon>
        <taxon>Pseudomonadota</taxon>
        <taxon>Gammaproteobacteria</taxon>
        <taxon>Pseudomonadales</taxon>
        <taxon>Pseudomonadaceae</taxon>
        <taxon>Pseudomonas</taxon>
    </lineage>
</organism>
<dbReference type="Proteomes" id="UP001145022">
    <property type="component" value="Unassembled WGS sequence"/>
</dbReference>
<reference evidence="1" key="3">
    <citation type="journal article" date="2023" name="J. Biotechnol.">
        <title>Draft Genome Sequences of Endophytic Pseudomonas Strains, Isolated from the Interior of Brassicaceae Plants.</title>
        <authorList>
            <person name="Kaneko H."/>
            <person name="Furuya T."/>
        </authorList>
    </citation>
    <scope>NUCLEOTIDE SEQUENCE</scope>
    <source>
        <strain evidence="1">RS3R-1</strain>
    </source>
</reference>
<gene>
    <name evidence="1" type="ORF">RS3R1_20260</name>
</gene>
<evidence type="ECO:0000313" key="1">
    <source>
        <dbReference type="EMBL" id="GLH42938.1"/>
    </source>
</evidence>
<accession>A0ABQ5PHC6</accession>
<reference evidence="1" key="1">
    <citation type="journal article" date="2021" name="Sci. Rep.">
        <title>An efficient direct screening system for microorganisms that activate plant immune responses based on plant-microbe interactions using cultured plant cells.</title>
        <authorList>
            <person name="Kurokawa M."/>
            <person name="Nakano M."/>
            <person name="Kitahata N."/>
            <person name="Kuchitsu K."/>
            <person name="Furuya T."/>
        </authorList>
    </citation>
    <scope>NUCLEOTIDE SEQUENCE</scope>
    <source>
        <strain evidence="1">RS3R-1</strain>
    </source>
</reference>
<name>A0ABQ5PHC6_9PSED</name>